<keyword evidence="1" id="KW-0732">Signal</keyword>
<accession>A0AAE1P6Q9</accession>
<evidence type="ECO:0000313" key="2">
    <source>
        <dbReference type="EMBL" id="KAK4302788.1"/>
    </source>
</evidence>
<proteinExistence type="predicted"/>
<keyword evidence="3" id="KW-1185">Reference proteome</keyword>
<organism evidence="2 3">
    <name type="scientific">Petrolisthes manimaculis</name>
    <dbReference type="NCBI Taxonomy" id="1843537"/>
    <lineage>
        <taxon>Eukaryota</taxon>
        <taxon>Metazoa</taxon>
        <taxon>Ecdysozoa</taxon>
        <taxon>Arthropoda</taxon>
        <taxon>Crustacea</taxon>
        <taxon>Multicrustacea</taxon>
        <taxon>Malacostraca</taxon>
        <taxon>Eumalacostraca</taxon>
        <taxon>Eucarida</taxon>
        <taxon>Decapoda</taxon>
        <taxon>Pleocyemata</taxon>
        <taxon>Anomura</taxon>
        <taxon>Galatheoidea</taxon>
        <taxon>Porcellanidae</taxon>
        <taxon>Petrolisthes</taxon>
    </lineage>
</organism>
<evidence type="ECO:0008006" key="4">
    <source>
        <dbReference type="Google" id="ProtNLM"/>
    </source>
</evidence>
<dbReference type="AlphaFoldDB" id="A0AAE1P6Q9"/>
<dbReference type="EMBL" id="JAWZYT010002667">
    <property type="protein sequence ID" value="KAK4302788.1"/>
    <property type="molecule type" value="Genomic_DNA"/>
</dbReference>
<protein>
    <recommendedName>
        <fullName evidence="4">Secreted protein</fullName>
    </recommendedName>
</protein>
<evidence type="ECO:0000313" key="3">
    <source>
        <dbReference type="Proteomes" id="UP001292094"/>
    </source>
</evidence>
<name>A0AAE1P6Q9_9EUCA</name>
<gene>
    <name evidence="2" type="ORF">Pmani_025153</name>
</gene>
<feature type="signal peptide" evidence="1">
    <location>
        <begin position="1"/>
        <end position="19"/>
    </location>
</feature>
<comment type="caution">
    <text evidence="2">The sequence shown here is derived from an EMBL/GenBank/DDBJ whole genome shotgun (WGS) entry which is preliminary data.</text>
</comment>
<sequence length="72" mass="7673">MLFIRTVCLCSAFLGLGLCVSVSGGFMCVSEWWYVGPSGGRCRWGHAVPSVAGGDGKVCRNYAGGVYRVFAF</sequence>
<evidence type="ECO:0000256" key="1">
    <source>
        <dbReference type="SAM" id="SignalP"/>
    </source>
</evidence>
<reference evidence="2" key="1">
    <citation type="submission" date="2023-11" db="EMBL/GenBank/DDBJ databases">
        <title>Genome assemblies of two species of porcelain crab, Petrolisthes cinctipes and Petrolisthes manimaculis (Anomura: Porcellanidae).</title>
        <authorList>
            <person name="Angst P."/>
        </authorList>
    </citation>
    <scope>NUCLEOTIDE SEQUENCE</scope>
    <source>
        <strain evidence="2">PB745_02</strain>
        <tissue evidence="2">Gill</tissue>
    </source>
</reference>
<feature type="chain" id="PRO_5041910129" description="Secreted protein" evidence="1">
    <location>
        <begin position="20"/>
        <end position="72"/>
    </location>
</feature>
<dbReference type="Proteomes" id="UP001292094">
    <property type="component" value="Unassembled WGS sequence"/>
</dbReference>